<accession>A0ABR2KSF8</accession>
<keyword evidence="3" id="KW-1185">Reference proteome</keyword>
<organism evidence="2 3">
    <name type="scientific">Tritrichomonas musculus</name>
    <dbReference type="NCBI Taxonomy" id="1915356"/>
    <lineage>
        <taxon>Eukaryota</taxon>
        <taxon>Metamonada</taxon>
        <taxon>Parabasalia</taxon>
        <taxon>Tritrichomonadida</taxon>
        <taxon>Tritrichomonadidae</taxon>
        <taxon>Tritrichomonas</taxon>
    </lineage>
</organism>
<evidence type="ECO:0000313" key="3">
    <source>
        <dbReference type="Proteomes" id="UP001470230"/>
    </source>
</evidence>
<proteinExistence type="predicted"/>
<feature type="domain" description="MULE transposase" evidence="1">
    <location>
        <begin position="1"/>
        <end position="76"/>
    </location>
</feature>
<dbReference type="Proteomes" id="UP001470230">
    <property type="component" value="Unassembled WGS sequence"/>
</dbReference>
<name>A0ABR2KSF8_9EUKA</name>
<evidence type="ECO:0000313" key="2">
    <source>
        <dbReference type="EMBL" id="KAK8894075.1"/>
    </source>
</evidence>
<dbReference type="Pfam" id="PF10551">
    <property type="entry name" value="MULE"/>
    <property type="match status" value="1"/>
</dbReference>
<dbReference type="InterPro" id="IPR018289">
    <property type="entry name" value="MULE_transposase_dom"/>
</dbReference>
<evidence type="ECO:0000259" key="1">
    <source>
        <dbReference type="Pfam" id="PF10551"/>
    </source>
</evidence>
<gene>
    <name evidence="2" type="ORF">M9Y10_022507</name>
</gene>
<dbReference type="EMBL" id="JAPFFF010000003">
    <property type="protein sequence ID" value="KAK8894075.1"/>
    <property type="molecule type" value="Genomic_DNA"/>
</dbReference>
<comment type="caution">
    <text evidence="2">The sequence shown here is derived from an EMBL/GenBank/DDBJ whole genome shotgun (WGS) entry which is preliminary data.</text>
</comment>
<reference evidence="2 3" key="1">
    <citation type="submission" date="2024-04" db="EMBL/GenBank/DDBJ databases">
        <title>Tritrichomonas musculus Genome.</title>
        <authorList>
            <person name="Alves-Ferreira E."/>
            <person name="Grigg M."/>
            <person name="Lorenzi H."/>
            <person name="Galac M."/>
        </authorList>
    </citation>
    <scope>NUCLEOTIDE SEQUENCE [LARGE SCALE GENOMIC DNA]</scope>
    <source>
        <strain evidence="2 3">EAF2021</strain>
    </source>
</reference>
<sequence>MDDTACTNYYDLPLVTLIAVDENYWNELLSFALIDSREQISFINYFKKLKEVIDDISVLVTDRNLSQINGIKTVWNLCQMLL</sequence>
<protein>
    <recommendedName>
        <fullName evidence="1">MULE transposase domain-containing protein</fullName>
    </recommendedName>
</protein>